<proteinExistence type="predicted"/>
<reference evidence="1" key="1">
    <citation type="submission" date="2019-09" db="EMBL/GenBank/DDBJ databases">
        <title>Characterisation of the sponge microbiome using genome-centric metagenomics.</title>
        <authorList>
            <person name="Engelberts J.P."/>
            <person name="Robbins S.J."/>
            <person name="De Goeij J.M."/>
            <person name="Aranda M."/>
            <person name="Bell S.C."/>
            <person name="Webster N.S."/>
        </authorList>
    </citation>
    <scope>NUCLEOTIDE SEQUENCE</scope>
    <source>
        <strain evidence="1">SB0664_bin_27</strain>
    </source>
</reference>
<dbReference type="GO" id="GO:0016706">
    <property type="term" value="F:2-oxoglutarate-dependent dioxygenase activity"/>
    <property type="evidence" value="ECO:0007669"/>
    <property type="project" value="UniProtKB-ARBA"/>
</dbReference>
<dbReference type="PANTHER" id="PTHR20883">
    <property type="entry name" value="PHYTANOYL-COA DIOXYGENASE DOMAIN CONTAINING 1"/>
    <property type="match status" value="1"/>
</dbReference>
<dbReference type="SUPFAM" id="SSF51197">
    <property type="entry name" value="Clavaminate synthase-like"/>
    <property type="match status" value="1"/>
</dbReference>
<dbReference type="GO" id="GO:0005506">
    <property type="term" value="F:iron ion binding"/>
    <property type="evidence" value="ECO:0007669"/>
    <property type="project" value="UniProtKB-ARBA"/>
</dbReference>
<comment type="caution">
    <text evidence="1">The sequence shown here is derived from an EMBL/GenBank/DDBJ whole genome shotgun (WGS) entry which is preliminary data.</text>
</comment>
<dbReference type="Gene3D" id="2.60.120.620">
    <property type="entry name" value="q2cbj1_9rhob like domain"/>
    <property type="match status" value="1"/>
</dbReference>
<evidence type="ECO:0000313" key="1">
    <source>
        <dbReference type="EMBL" id="MXY95996.1"/>
    </source>
</evidence>
<accession>A0A6B0YY55</accession>
<dbReference type="PANTHER" id="PTHR20883:SF48">
    <property type="entry name" value="ECTOINE DIOXYGENASE"/>
    <property type="match status" value="1"/>
</dbReference>
<sequence>MLTQQQIGFYHEHGFLRIPELFTPEETQELSDELDRLVEDWAFTNPGWSGPWRQAYMDPATEKKSKLTAMQDLHYYSVAWMRAATNAKLATALSDLLGPNVELHHTTLHIKPPQTGHPFPLHQDNPFYPHQDGRFIDVLVHLDDTSHENGEIRFLDGSHKMGHLDHITETEDGPCSPHLPTDKFHLEETVAVPAKAGDVVVFCIDTIHGSYINQTKKPRRLVRMGYRDPQNREVAGQRVERAGMIVSGYRERKEGDELWSTAAANA</sequence>
<dbReference type="EMBL" id="VXRG01000183">
    <property type="protein sequence ID" value="MXY95996.1"/>
    <property type="molecule type" value="Genomic_DNA"/>
</dbReference>
<gene>
    <name evidence="1" type="ORF">F4Y42_21355</name>
</gene>
<organism evidence="1">
    <name type="scientific">Caldilineaceae bacterium SB0664_bin_27</name>
    <dbReference type="NCBI Taxonomy" id="2605260"/>
    <lineage>
        <taxon>Bacteria</taxon>
        <taxon>Bacillati</taxon>
        <taxon>Chloroflexota</taxon>
        <taxon>Caldilineae</taxon>
        <taxon>Caldilineales</taxon>
        <taxon>Caldilineaceae</taxon>
    </lineage>
</organism>
<name>A0A6B0YY55_9CHLR</name>
<keyword evidence="1" id="KW-0560">Oxidoreductase</keyword>
<dbReference type="AlphaFoldDB" id="A0A6B0YY55"/>
<keyword evidence="1" id="KW-0223">Dioxygenase</keyword>
<dbReference type="InterPro" id="IPR008775">
    <property type="entry name" value="Phytyl_CoA_dOase-like"/>
</dbReference>
<dbReference type="Pfam" id="PF05721">
    <property type="entry name" value="PhyH"/>
    <property type="match status" value="1"/>
</dbReference>
<protein>
    <submittedName>
        <fullName evidence="1">Phytanoyl-CoA dioxygenase family protein</fullName>
    </submittedName>
</protein>